<comment type="caution">
    <text evidence="1">The sequence shown here is derived from an EMBL/GenBank/DDBJ whole genome shotgun (WGS) entry which is preliminary data.</text>
</comment>
<gene>
    <name evidence="1" type="ORF">IAC51_01065</name>
</gene>
<organism evidence="1 2">
    <name type="scientific">Candidatus Aphodosoma intestinipullorum</name>
    <dbReference type="NCBI Taxonomy" id="2840674"/>
    <lineage>
        <taxon>Bacteria</taxon>
        <taxon>Pseudomonadati</taxon>
        <taxon>Bacteroidota</taxon>
        <taxon>Bacteroidia</taxon>
        <taxon>Bacteroidales</taxon>
        <taxon>Candidatus Aphodosoma</taxon>
    </lineage>
</organism>
<accession>A0A940DJS6</accession>
<evidence type="ECO:0000313" key="2">
    <source>
        <dbReference type="Proteomes" id="UP000712007"/>
    </source>
</evidence>
<dbReference type="AlphaFoldDB" id="A0A940DJS6"/>
<dbReference type="InterPro" id="IPR011051">
    <property type="entry name" value="RmlC_Cupin_sf"/>
</dbReference>
<sequence>MEGVFVTELKHIETPKGDVFHAMKATDKGYCGFGEAYFSEVICGERKGWKRHNRMTLNLVVIKGSIRFILYDDRVGSKTHGEFEEWTLSPVGHYARLTVAPGVWMAFEGVAEGRSLLLDIIPEPHDPEEADHKELGEIIYDRKL</sequence>
<reference evidence="1" key="2">
    <citation type="journal article" date="2021" name="PeerJ">
        <title>Extensive microbial diversity within the chicken gut microbiome revealed by metagenomics and culture.</title>
        <authorList>
            <person name="Gilroy R."/>
            <person name="Ravi A."/>
            <person name="Getino M."/>
            <person name="Pursley I."/>
            <person name="Horton D.L."/>
            <person name="Alikhan N.F."/>
            <person name="Baker D."/>
            <person name="Gharbi K."/>
            <person name="Hall N."/>
            <person name="Watson M."/>
            <person name="Adriaenssens E.M."/>
            <person name="Foster-Nyarko E."/>
            <person name="Jarju S."/>
            <person name="Secka A."/>
            <person name="Antonio M."/>
            <person name="Oren A."/>
            <person name="Chaudhuri R.R."/>
            <person name="La Ragione R."/>
            <person name="Hildebrand F."/>
            <person name="Pallen M.J."/>
        </authorList>
    </citation>
    <scope>NUCLEOTIDE SEQUENCE</scope>
    <source>
        <strain evidence="1">3924</strain>
    </source>
</reference>
<proteinExistence type="predicted"/>
<name>A0A940DJS6_9BACT</name>
<protein>
    <submittedName>
        <fullName evidence="1">dTDP-4-dehydrorhamnose 3,5-epimerase</fullName>
    </submittedName>
</protein>
<dbReference type="InterPro" id="IPR014710">
    <property type="entry name" value="RmlC-like_jellyroll"/>
</dbReference>
<dbReference type="EMBL" id="JADIMV010000020">
    <property type="protein sequence ID" value="MBO8439222.1"/>
    <property type="molecule type" value="Genomic_DNA"/>
</dbReference>
<dbReference type="Proteomes" id="UP000712007">
    <property type="component" value="Unassembled WGS sequence"/>
</dbReference>
<dbReference type="Gene3D" id="2.60.120.10">
    <property type="entry name" value="Jelly Rolls"/>
    <property type="match status" value="1"/>
</dbReference>
<reference evidence="1" key="1">
    <citation type="submission" date="2020-10" db="EMBL/GenBank/DDBJ databases">
        <authorList>
            <person name="Gilroy R."/>
        </authorList>
    </citation>
    <scope>NUCLEOTIDE SEQUENCE</scope>
    <source>
        <strain evidence="1">3924</strain>
    </source>
</reference>
<dbReference type="SUPFAM" id="SSF51182">
    <property type="entry name" value="RmlC-like cupins"/>
    <property type="match status" value="1"/>
</dbReference>
<evidence type="ECO:0000313" key="1">
    <source>
        <dbReference type="EMBL" id="MBO8439222.1"/>
    </source>
</evidence>